<keyword evidence="1" id="KW-0479">Metal-binding</keyword>
<sequence>MISSTSSSRAAADATTDAASGSPQTDRPGTIIAVHLSYASRADERGRRPAAPSYFLKPSGSVATGEAEVERPAGTELLAFEGEIALIVGATTRRVRAEDAWDHIAAVTAADDWGLYDLRSADKGSNLRNKGRDGYTSLAAGRIDAATVSPDSLRLRTWKNGALVQEDTSAAMIFTLPRLVADLSQHLTLEPGDVILTGTPAGASVAEPGDTIEVEVDAPDADGAPSSGRAVSHVVEGPGDFDPALGLTPAVDDRQREEAWGSREKAGLPPEDAAGAAPDTAPYTAPGTLTPRLKEKLQRAPVAGLAQEMRRRGFDTVTLDGLRGDTPGATMVGTARTLRFVPLRPDLFSAHGGGHNAQKRAFDAVEADEVVVIEARGERGAGTLGDILALRAKARGAAGVVTDGCVRDAAAVGAVDLPVFSQGAHPAVLGRRHVPWDTDVTISCGGATVQPGDVIVGDDDGVIVIPPSLADEVVDAVLAKEDADAWVAGRIAEGHPIDGLFPMNSAWRERFEAESAARRGDADG</sequence>
<proteinExistence type="predicted"/>
<dbReference type="Pfam" id="PF01557">
    <property type="entry name" value="FAA_hydrolase"/>
    <property type="match status" value="1"/>
</dbReference>
<dbReference type="CDD" id="cd16841">
    <property type="entry name" value="RraA_family"/>
    <property type="match status" value="1"/>
</dbReference>
<dbReference type="Pfam" id="PF03737">
    <property type="entry name" value="RraA-like"/>
    <property type="match status" value="1"/>
</dbReference>
<name>A0ABP6REN4_9MICC</name>
<dbReference type="SUPFAM" id="SSF89562">
    <property type="entry name" value="RraA-like"/>
    <property type="match status" value="1"/>
</dbReference>
<feature type="compositionally biased region" description="Basic and acidic residues" evidence="2">
    <location>
        <begin position="251"/>
        <end position="266"/>
    </location>
</feature>
<dbReference type="NCBIfam" id="NF006093">
    <property type="entry name" value="PRK08245.1"/>
    <property type="match status" value="1"/>
</dbReference>
<dbReference type="Gene3D" id="3.90.850.10">
    <property type="entry name" value="Fumarylacetoacetase-like, C-terminal domain"/>
    <property type="match status" value="1"/>
</dbReference>
<feature type="region of interest" description="Disordered" evidence="2">
    <location>
        <begin position="217"/>
        <end position="288"/>
    </location>
</feature>
<dbReference type="Proteomes" id="UP001501736">
    <property type="component" value="Unassembled WGS sequence"/>
</dbReference>
<dbReference type="Gene3D" id="3.50.30.40">
    <property type="entry name" value="Ribonuclease E inhibitor RraA/RraA-like"/>
    <property type="match status" value="1"/>
</dbReference>
<dbReference type="InterPro" id="IPR036704">
    <property type="entry name" value="RraA/RraA-like_sf"/>
</dbReference>
<accession>A0ABP6REN4</accession>
<keyword evidence="5" id="KW-1185">Reference proteome</keyword>
<gene>
    <name evidence="4" type="ORF">GCM10020260_23700</name>
</gene>
<evidence type="ECO:0000256" key="1">
    <source>
        <dbReference type="ARBA" id="ARBA00022723"/>
    </source>
</evidence>
<evidence type="ECO:0000313" key="4">
    <source>
        <dbReference type="EMBL" id="GAA3287326.1"/>
    </source>
</evidence>
<comment type="caution">
    <text evidence="4">The sequence shown here is derived from an EMBL/GenBank/DDBJ whole genome shotgun (WGS) entry which is preliminary data.</text>
</comment>
<dbReference type="NCBIfam" id="NF009399">
    <property type="entry name" value="PRK12764.1"/>
    <property type="match status" value="1"/>
</dbReference>
<protein>
    <recommendedName>
        <fullName evidence="3">Fumarylacetoacetase-like C-terminal domain-containing protein</fullName>
    </recommendedName>
</protein>
<organism evidence="4 5">
    <name type="scientific">Nesterenkonia halobia</name>
    <dbReference type="NCBI Taxonomy" id="37922"/>
    <lineage>
        <taxon>Bacteria</taxon>
        <taxon>Bacillati</taxon>
        <taxon>Actinomycetota</taxon>
        <taxon>Actinomycetes</taxon>
        <taxon>Micrococcales</taxon>
        <taxon>Micrococcaceae</taxon>
        <taxon>Nesterenkonia</taxon>
    </lineage>
</organism>
<dbReference type="PANTHER" id="PTHR11820">
    <property type="entry name" value="ACYLPYRUVASE"/>
    <property type="match status" value="1"/>
</dbReference>
<feature type="compositionally biased region" description="Low complexity" evidence="2">
    <location>
        <begin position="1"/>
        <end position="20"/>
    </location>
</feature>
<dbReference type="EMBL" id="BAAAYG010000010">
    <property type="protein sequence ID" value="GAA3287326.1"/>
    <property type="molecule type" value="Genomic_DNA"/>
</dbReference>
<evidence type="ECO:0000256" key="2">
    <source>
        <dbReference type="SAM" id="MobiDB-lite"/>
    </source>
</evidence>
<dbReference type="SUPFAM" id="SSF56529">
    <property type="entry name" value="FAH"/>
    <property type="match status" value="1"/>
</dbReference>
<evidence type="ECO:0000259" key="3">
    <source>
        <dbReference type="Pfam" id="PF01557"/>
    </source>
</evidence>
<feature type="domain" description="Fumarylacetoacetase-like C-terminal" evidence="3">
    <location>
        <begin position="31"/>
        <end position="217"/>
    </location>
</feature>
<dbReference type="InterPro" id="IPR005493">
    <property type="entry name" value="RraA/RraA-like"/>
</dbReference>
<feature type="region of interest" description="Disordered" evidence="2">
    <location>
        <begin position="1"/>
        <end position="30"/>
    </location>
</feature>
<reference evidence="5" key="1">
    <citation type="journal article" date="2019" name="Int. J. Syst. Evol. Microbiol.">
        <title>The Global Catalogue of Microorganisms (GCM) 10K type strain sequencing project: providing services to taxonomists for standard genome sequencing and annotation.</title>
        <authorList>
            <consortium name="The Broad Institute Genomics Platform"/>
            <consortium name="The Broad Institute Genome Sequencing Center for Infectious Disease"/>
            <person name="Wu L."/>
            <person name="Ma J."/>
        </authorList>
    </citation>
    <scope>NUCLEOTIDE SEQUENCE [LARGE SCALE GENOMIC DNA]</scope>
    <source>
        <strain evidence="5">JCM 11483</strain>
    </source>
</reference>
<dbReference type="PANTHER" id="PTHR11820:SF112">
    <property type="entry name" value="FUMARYLACETOACETATE HYDROLASE FAMILY PROTEIN (AFU_ORTHOLOGUE AFUA_1G02370)-RELATED"/>
    <property type="match status" value="1"/>
</dbReference>
<dbReference type="InterPro" id="IPR011234">
    <property type="entry name" value="Fumarylacetoacetase-like_C"/>
</dbReference>
<dbReference type="RefSeq" id="WP_344721631.1">
    <property type="nucleotide sequence ID" value="NZ_BAAAYG010000010.1"/>
</dbReference>
<evidence type="ECO:0000313" key="5">
    <source>
        <dbReference type="Proteomes" id="UP001501736"/>
    </source>
</evidence>
<dbReference type="InterPro" id="IPR036663">
    <property type="entry name" value="Fumarylacetoacetase_C_sf"/>
</dbReference>